<dbReference type="GeneTree" id="ENSGT00940000154745"/>
<dbReference type="STRING" id="9796.ENSECAP00000037741"/>
<dbReference type="AlphaFoldDB" id="A0A3Q2HWM7"/>
<evidence type="ECO:0000256" key="1">
    <source>
        <dbReference type="ARBA" id="ARBA00004430"/>
    </source>
</evidence>
<protein>
    <submittedName>
        <fullName evidence="8">Piercer of microtubule wall 1</fullName>
    </submittedName>
</protein>
<evidence type="ECO:0000313" key="9">
    <source>
        <dbReference type="Proteomes" id="UP000002281"/>
    </source>
</evidence>
<evidence type="ECO:0000256" key="7">
    <source>
        <dbReference type="SAM" id="MobiDB-lite"/>
    </source>
</evidence>
<accession>A0A3Q2HWM7</accession>
<dbReference type="InParanoid" id="A0A3Q2HWM7"/>
<feature type="compositionally biased region" description="Low complexity" evidence="7">
    <location>
        <begin position="50"/>
        <end position="63"/>
    </location>
</feature>
<dbReference type="GO" id="GO:0005879">
    <property type="term" value="C:axonemal microtubule"/>
    <property type="evidence" value="ECO:0007669"/>
    <property type="project" value="InterPro"/>
</dbReference>
<reference evidence="8 9" key="1">
    <citation type="journal article" date="2009" name="Science">
        <title>Genome sequence, comparative analysis, and population genetics of the domestic horse.</title>
        <authorList>
            <consortium name="Broad Institute Genome Sequencing Platform"/>
            <consortium name="Broad Institute Whole Genome Assembly Team"/>
            <person name="Wade C.M."/>
            <person name="Giulotto E."/>
            <person name="Sigurdsson S."/>
            <person name="Zoli M."/>
            <person name="Gnerre S."/>
            <person name="Imsland F."/>
            <person name="Lear T.L."/>
            <person name="Adelson D.L."/>
            <person name="Bailey E."/>
            <person name="Bellone R.R."/>
            <person name="Bloecker H."/>
            <person name="Distl O."/>
            <person name="Edgar R.C."/>
            <person name="Garber M."/>
            <person name="Leeb T."/>
            <person name="Mauceli E."/>
            <person name="MacLeod J.N."/>
            <person name="Penedo M.C.T."/>
            <person name="Raison J.M."/>
            <person name="Sharpe T."/>
            <person name="Vogel J."/>
            <person name="Andersson L."/>
            <person name="Antczak D.F."/>
            <person name="Biagi T."/>
            <person name="Binns M.M."/>
            <person name="Chowdhary B.P."/>
            <person name="Coleman S.J."/>
            <person name="Della Valle G."/>
            <person name="Fryc S."/>
            <person name="Guerin G."/>
            <person name="Hasegawa T."/>
            <person name="Hill E.W."/>
            <person name="Jurka J."/>
            <person name="Kiialainen A."/>
            <person name="Lindgren G."/>
            <person name="Liu J."/>
            <person name="Magnani E."/>
            <person name="Mickelson J.R."/>
            <person name="Murray J."/>
            <person name="Nergadze S.G."/>
            <person name="Onofrio R."/>
            <person name="Pedroni S."/>
            <person name="Piras M.F."/>
            <person name="Raudsepp T."/>
            <person name="Rocchi M."/>
            <person name="Roeed K.H."/>
            <person name="Ryder O.A."/>
            <person name="Searle S."/>
            <person name="Skow L."/>
            <person name="Swinburne J.E."/>
            <person name="Syvaenen A.C."/>
            <person name="Tozaki T."/>
            <person name="Valberg S.J."/>
            <person name="Vaudin M."/>
            <person name="White J.R."/>
            <person name="Zody M.C."/>
            <person name="Lander E.S."/>
            <person name="Lindblad-Toh K."/>
        </authorList>
    </citation>
    <scope>NUCLEOTIDE SEQUENCE [LARGE SCALE GENOMIC DNA]</scope>
    <source>
        <strain evidence="8 9">Thoroughbred</strain>
    </source>
</reference>
<dbReference type="PANTHER" id="PTHR20899">
    <property type="entry name" value="PIERCE HOMOLOG"/>
    <property type="match status" value="1"/>
</dbReference>
<dbReference type="Proteomes" id="UP000002281">
    <property type="component" value="Chromosome 25"/>
</dbReference>
<keyword evidence="2" id="KW-0963">Cytoplasm</keyword>
<evidence type="ECO:0000256" key="6">
    <source>
        <dbReference type="ARBA" id="ARBA00046397"/>
    </source>
</evidence>
<keyword evidence="3" id="KW-0206">Cytoskeleton</keyword>
<keyword evidence="9" id="KW-1185">Reference proteome</keyword>
<dbReference type="InterPro" id="IPR026507">
    <property type="entry name" value="PIRC1/2"/>
</dbReference>
<comment type="similarity">
    <text evidence="5">Belongs to the PIERCE1 family.</text>
</comment>
<gene>
    <name evidence="8" type="primary">PIERCE1</name>
</gene>
<feature type="region of interest" description="Disordered" evidence="7">
    <location>
        <begin position="80"/>
        <end position="105"/>
    </location>
</feature>
<evidence type="ECO:0000256" key="4">
    <source>
        <dbReference type="ARBA" id="ARBA00023273"/>
    </source>
</evidence>
<comment type="subcellular location">
    <subcellularLocation>
        <location evidence="1">Cytoplasm</location>
        <location evidence="1">Cytoskeleton</location>
        <location evidence="1">Cilium axoneme</location>
    </subcellularLocation>
</comment>
<organism evidence="8 9">
    <name type="scientific">Equus caballus</name>
    <name type="common">Horse</name>
    <dbReference type="NCBI Taxonomy" id="9796"/>
    <lineage>
        <taxon>Eukaryota</taxon>
        <taxon>Metazoa</taxon>
        <taxon>Chordata</taxon>
        <taxon>Craniata</taxon>
        <taxon>Vertebrata</taxon>
        <taxon>Euteleostomi</taxon>
        <taxon>Mammalia</taxon>
        <taxon>Eutheria</taxon>
        <taxon>Laurasiatheria</taxon>
        <taxon>Perissodactyla</taxon>
        <taxon>Equidae</taxon>
        <taxon>Equus</taxon>
    </lineage>
</organism>
<reference evidence="8" key="2">
    <citation type="submission" date="2025-08" db="UniProtKB">
        <authorList>
            <consortium name="Ensembl"/>
        </authorList>
    </citation>
    <scope>IDENTIFICATION</scope>
    <source>
        <strain evidence="8">Thoroughbred</strain>
    </source>
</reference>
<sequence length="219" mass="24513">MKSQDLGSHLPRNPLSSAFKKMFAYVWRRMSADNRKMPSDRAGWAPKAPRVPSTTRPGSSPSPRANPGASLLSLEAARVDGGEMSDGNPQECAEPVEAKAQAPPEKTSDYYCVHEDLPLRFNNPAWFRGYRSKEPASVYRTSNQTYGSRAPTVHEMPKVFYPNSNKFSRQLAAGGMFQNNTFNVFMEKSIVTGPDNYITSYDRLNFHPSYNVNKPSICH</sequence>
<dbReference type="PANTHER" id="PTHR20899:SF1">
    <property type="entry name" value="PIERCER OF MICROTUBULE WALL 1 PROTEIN"/>
    <property type="match status" value="1"/>
</dbReference>
<dbReference type="Pfam" id="PF14892">
    <property type="entry name" value="PIRC1_2"/>
    <property type="match status" value="1"/>
</dbReference>
<evidence type="ECO:0000313" key="8">
    <source>
        <dbReference type="Ensembl" id="ENSECAP00000037741.2"/>
    </source>
</evidence>
<keyword evidence="4" id="KW-0966">Cell projection</keyword>
<dbReference type="PaxDb" id="9796-ENSECAP00000037741"/>
<dbReference type="GO" id="GO:0035082">
    <property type="term" value="P:axoneme assembly"/>
    <property type="evidence" value="ECO:0007669"/>
    <property type="project" value="InterPro"/>
</dbReference>
<evidence type="ECO:0000256" key="5">
    <source>
        <dbReference type="ARBA" id="ARBA00038014"/>
    </source>
</evidence>
<feature type="region of interest" description="Disordered" evidence="7">
    <location>
        <begin position="35"/>
        <end position="68"/>
    </location>
</feature>
<reference evidence="8" key="3">
    <citation type="submission" date="2025-09" db="UniProtKB">
        <authorList>
            <consortium name="Ensembl"/>
        </authorList>
    </citation>
    <scope>IDENTIFICATION</scope>
    <source>
        <strain evidence="8">Thoroughbred</strain>
    </source>
</reference>
<dbReference type="Bgee" id="ENSECAG00000029848">
    <property type="expression patterns" value="Expressed in epithelium of bronchus and 23 other cell types or tissues"/>
</dbReference>
<evidence type="ECO:0000256" key="2">
    <source>
        <dbReference type="ARBA" id="ARBA00022490"/>
    </source>
</evidence>
<comment type="subunit">
    <text evidence="6">Microtubule inner protein component of sperm flagellar doublet microtubules. Interacts with CFAP53, ODAD1 and ODAD3; the interactions link the outer dynein arms docking complex (ODA-DC) to the internal microtubule inner proteins (MIP) in cilium axoneme.</text>
</comment>
<dbReference type="Ensembl" id="ENSECAT00000059078.2">
    <property type="protein sequence ID" value="ENSECAP00000037741.2"/>
    <property type="gene ID" value="ENSECAG00000029848.2"/>
</dbReference>
<evidence type="ECO:0000256" key="3">
    <source>
        <dbReference type="ARBA" id="ARBA00023212"/>
    </source>
</evidence>
<proteinExistence type="inferred from homology"/>
<dbReference type="FunCoup" id="A0A3Q2HWM7">
    <property type="interactions" value="57"/>
</dbReference>
<name>A0A3Q2HWM7_HORSE</name>